<comment type="subcellular location">
    <subcellularLocation>
        <location evidence="1">Golgi apparatus membrane</location>
        <topology evidence="1">Multi-pass membrane protein</topology>
    </subcellularLocation>
</comment>
<dbReference type="PANTHER" id="PTHR21493:SF9">
    <property type="entry name" value="GOLGI TRANSPORT PROTEIN 1-RELATED"/>
    <property type="match status" value="1"/>
</dbReference>
<evidence type="ECO:0000256" key="6">
    <source>
        <dbReference type="ARBA" id="ARBA00025799"/>
    </source>
</evidence>
<evidence type="ECO:0000256" key="5">
    <source>
        <dbReference type="ARBA" id="ARBA00023136"/>
    </source>
</evidence>
<dbReference type="EMBL" id="HBHW01032114">
    <property type="protein sequence ID" value="CAE0056647.1"/>
    <property type="molecule type" value="Transcribed_RNA"/>
</dbReference>
<reference evidence="8" key="1">
    <citation type="submission" date="2021-01" db="EMBL/GenBank/DDBJ databases">
        <authorList>
            <person name="Corre E."/>
            <person name="Pelletier E."/>
            <person name="Niang G."/>
            <person name="Scheremetjew M."/>
            <person name="Finn R."/>
            <person name="Kale V."/>
            <person name="Holt S."/>
            <person name="Cochrane G."/>
            <person name="Meng A."/>
            <person name="Brown T."/>
            <person name="Cohen L."/>
        </authorList>
    </citation>
    <scope>NUCLEOTIDE SEQUENCE</scope>
    <source>
        <strain evidence="8">CCMP 769</strain>
    </source>
</reference>
<keyword evidence="2 7" id="KW-0812">Transmembrane</keyword>
<evidence type="ECO:0000256" key="3">
    <source>
        <dbReference type="ARBA" id="ARBA00022989"/>
    </source>
</evidence>
<evidence type="ECO:0000313" key="8">
    <source>
        <dbReference type="EMBL" id="CAE0056647.1"/>
    </source>
</evidence>
<proteinExistence type="inferred from homology"/>
<keyword evidence="3 7" id="KW-1133">Transmembrane helix</keyword>
<organism evidence="8">
    <name type="scientific">Rhodosorus marinus</name>
    <dbReference type="NCBI Taxonomy" id="101924"/>
    <lineage>
        <taxon>Eukaryota</taxon>
        <taxon>Rhodophyta</taxon>
        <taxon>Stylonematophyceae</taxon>
        <taxon>Stylonematales</taxon>
        <taxon>Stylonemataceae</taxon>
        <taxon>Rhodosorus</taxon>
    </lineage>
</organism>
<comment type="similarity">
    <text evidence="6">Belongs to the GOT1 family.</text>
</comment>
<feature type="transmembrane region" description="Helical" evidence="7">
    <location>
        <begin position="12"/>
        <end position="32"/>
    </location>
</feature>
<dbReference type="GO" id="GO:0000139">
    <property type="term" value="C:Golgi membrane"/>
    <property type="evidence" value="ECO:0007669"/>
    <property type="project" value="UniProtKB-SubCell"/>
</dbReference>
<dbReference type="PANTHER" id="PTHR21493">
    <property type="entry name" value="CGI-141-RELATED/LIPASE CONTAINING PROTEIN"/>
    <property type="match status" value="1"/>
</dbReference>
<evidence type="ECO:0000256" key="7">
    <source>
        <dbReference type="SAM" id="Phobius"/>
    </source>
</evidence>
<evidence type="ECO:0000256" key="1">
    <source>
        <dbReference type="ARBA" id="ARBA00004653"/>
    </source>
</evidence>
<evidence type="ECO:0000256" key="2">
    <source>
        <dbReference type="ARBA" id="ARBA00022692"/>
    </source>
</evidence>
<dbReference type="InterPro" id="IPR007305">
    <property type="entry name" value="Vesicle_transpt_Got1/SFT2"/>
</dbReference>
<dbReference type="GO" id="GO:0042147">
    <property type="term" value="P:retrograde transport, endosome to Golgi"/>
    <property type="evidence" value="ECO:0007669"/>
    <property type="project" value="InterPro"/>
</dbReference>
<dbReference type="AlphaFoldDB" id="A0A7S2ZZF7"/>
<feature type="transmembrane region" description="Helical" evidence="7">
    <location>
        <begin position="65"/>
        <end position="83"/>
    </location>
</feature>
<feature type="transmembrane region" description="Helical" evidence="7">
    <location>
        <begin position="38"/>
        <end position="58"/>
    </location>
</feature>
<dbReference type="InterPro" id="IPR045176">
    <property type="entry name" value="Got1"/>
</dbReference>
<sequence>MIQDFKKIGIGLTACGLGFTFLGIILIFDAALIAMGNILFLSGVTLVIGPQRSVTFFFQKKKLKGSIVFFVGIALVLIKWPVIGILVESFGFINLFGDFFPIAVTFLRRLPIIGNLLSLPYISDLVDKFVASSKLPV</sequence>
<dbReference type="GO" id="GO:0005829">
    <property type="term" value="C:cytosol"/>
    <property type="evidence" value="ECO:0007669"/>
    <property type="project" value="GOC"/>
</dbReference>
<name>A0A7S2ZZF7_9RHOD</name>
<keyword evidence="4" id="KW-0333">Golgi apparatus</keyword>
<evidence type="ECO:0008006" key="9">
    <source>
        <dbReference type="Google" id="ProtNLM"/>
    </source>
</evidence>
<dbReference type="Pfam" id="PF04178">
    <property type="entry name" value="Got1"/>
    <property type="match status" value="1"/>
</dbReference>
<accession>A0A7S2ZZF7</accession>
<keyword evidence="5 7" id="KW-0472">Membrane</keyword>
<gene>
    <name evidence="8" type="ORF">RMAR00112_LOCUS24693</name>
</gene>
<evidence type="ECO:0000256" key="4">
    <source>
        <dbReference type="ARBA" id="ARBA00023034"/>
    </source>
</evidence>
<dbReference type="GO" id="GO:0006888">
    <property type="term" value="P:endoplasmic reticulum to Golgi vesicle-mediated transport"/>
    <property type="evidence" value="ECO:0007669"/>
    <property type="project" value="InterPro"/>
</dbReference>
<protein>
    <recommendedName>
        <fullName evidence="9">Got1-domain-containing protein</fullName>
    </recommendedName>
</protein>